<comment type="caution">
    <text evidence="1">The sequence shown here is derived from an EMBL/GenBank/DDBJ whole genome shotgun (WGS) entry which is preliminary data.</text>
</comment>
<organism evidence="1 2">
    <name type="scientific">Araneus ventricosus</name>
    <name type="common">Orbweaver spider</name>
    <name type="synonym">Epeira ventricosa</name>
    <dbReference type="NCBI Taxonomy" id="182803"/>
    <lineage>
        <taxon>Eukaryota</taxon>
        <taxon>Metazoa</taxon>
        <taxon>Ecdysozoa</taxon>
        <taxon>Arthropoda</taxon>
        <taxon>Chelicerata</taxon>
        <taxon>Arachnida</taxon>
        <taxon>Araneae</taxon>
        <taxon>Araneomorphae</taxon>
        <taxon>Entelegynae</taxon>
        <taxon>Araneoidea</taxon>
        <taxon>Araneidae</taxon>
        <taxon>Araneus</taxon>
    </lineage>
</organism>
<evidence type="ECO:0000313" key="2">
    <source>
        <dbReference type="Proteomes" id="UP000499080"/>
    </source>
</evidence>
<gene>
    <name evidence="1" type="ORF">AVEN_118303_1</name>
</gene>
<reference evidence="1 2" key="1">
    <citation type="journal article" date="2019" name="Sci. Rep.">
        <title>Orb-weaving spider Araneus ventricosus genome elucidates the spidroin gene catalogue.</title>
        <authorList>
            <person name="Kono N."/>
            <person name="Nakamura H."/>
            <person name="Ohtoshi R."/>
            <person name="Moran D.A.P."/>
            <person name="Shinohara A."/>
            <person name="Yoshida Y."/>
            <person name="Fujiwara M."/>
            <person name="Mori M."/>
            <person name="Tomita M."/>
            <person name="Arakawa K."/>
        </authorList>
    </citation>
    <scope>NUCLEOTIDE SEQUENCE [LARGE SCALE GENOMIC DNA]</scope>
</reference>
<dbReference type="Proteomes" id="UP000499080">
    <property type="component" value="Unassembled WGS sequence"/>
</dbReference>
<dbReference type="EMBL" id="BGPR01005684">
    <property type="protein sequence ID" value="GBN12475.1"/>
    <property type="molecule type" value="Genomic_DNA"/>
</dbReference>
<sequence>MEVDNNDTVELMEEHSQKLTIEELMELHCVSQQEIMEEIFQRRRRTVFDNVPDELSGGISSNLLESIYSIIHRKVQSLSEIQENFLKIRL</sequence>
<dbReference type="AlphaFoldDB" id="A0A4Y2LCR6"/>
<keyword evidence="2" id="KW-1185">Reference proteome</keyword>
<protein>
    <submittedName>
        <fullName evidence="1">Uncharacterized protein</fullName>
    </submittedName>
</protein>
<proteinExistence type="predicted"/>
<name>A0A4Y2LCR6_ARAVE</name>
<evidence type="ECO:0000313" key="1">
    <source>
        <dbReference type="EMBL" id="GBN12475.1"/>
    </source>
</evidence>
<accession>A0A4Y2LCR6</accession>
<dbReference type="OrthoDB" id="7422307at2759"/>